<reference evidence="7" key="1">
    <citation type="journal article" date="2019" name="Int. J. Syst. Evol. Microbiol.">
        <title>The Global Catalogue of Microorganisms (GCM) 10K type strain sequencing project: providing services to taxonomists for standard genome sequencing and annotation.</title>
        <authorList>
            <consortium name="The Broad Institute Genomics Platform"/>
            <consortium name="The Broad Institute Genome Sequencing Center for Infectious Disease"/>
            <person name="Wu L."/>
            <person name="Ma J."/>
        </authorList>
    </citation>
    <scope>NUCLEOTIDE SEQUENCE [LARGE SCALE GENOMIC DNA]</scope>
    <source>
        <strain evidence="7">JCM 6305</strain>
    </source>
</reference>
<dbReference type="PANTHER" id="PTHR42847">
    <property type="entry name" value="ALKANESULFONATE MONOOXYGENASE"/>
    <property type="match status" value="1"/>
</dbReference>
<name>A0ABP5XLC1_9ACTN</name>
<keyword evidence="3" id="KW-0560">Oxidoreductase</keyword>
<evidence type="ECO:0000313" key="7">
    <source>
        <dbReference type="Proteomes" id="UP001501638"/>
    </source>
</evidence>
<dbReference type="SUPFAM" id="SSF51679">
    <property type="entry name" value="Bacterial luciferase-like"/>
    <property type="match status" value="1"/>
</dbReference>
<dbReference type="SUPFAM" id="SSF56645">
    <property type="entry name" value="Acyl-CoA dehydrogenase NM domain-like"/>
    <property type="match status" value="1"/>
</dbReference>
<keyword evidence="7" id="KW-1185">Reference proteome</keyword>
<evidence type="ECO:0000256" key="4">
    <source>
        <dbReference type="ARBA" id="ARBA00023033"/>
    </source>
</evidence>
<dbReference type="Gene3D" id="3.20.20.30">
    <property type="entry name" value="Luciferase-like domain"/>
    <property type="match status" value="1"/>
</dbReference>
<evidence type="ECO:0000313" key="6">
    <source>
        <dbReference type="EMBL" id="GAA2455993.1"/>
    </source>
</evidence>
<evidence type="ECO:0000256" key="1">
    <source>
        <dbReference type="ARBA" id="ARBA00022630"/>
    </source>
</evidence>
<organism evidence="6 7">
    <name type="scientific">Streptomyces macrosporus</name>
    <dbReference type="NCBI Taxonomy" id="44032"/>
    <lineage>
        <taxon>Bacteria</taxon>
        <taxon>Bacillati</taxon>
        <taxon>Actinomycetota</taxon>
        <taxon>Actinomycetes</taxon>
        <taxon>Kitasatosporales</taxon>
        <taxon>Streptomycetaceae</taxon>
        <taxon>Streptomyces</taxon>
    </lineage>
</organism>
<evidence type="ECO:0000259" key="5">
    <source>
        <dbReference type="Pfam" id="PF00296"/>
    </source>
</evidence>
<sequence>MSVPAEPVRFASRVPNVSGGLVTGTIEQRTDWGYDYNRDPAVLAENNGFEYALGQVRYMAGYGAEYQHESTSFSLALLLATRRLKVIAAVHPGLWHPGVLAKLGATADHLSGGRFAVNVVSGWFKGEFTALGEPWLEHDERYRRAEEFIRALRVIWTEDHAELAGDFYRVRDFTLKPKPVDVPGRPHPEIFQGGNSTAARAKAGATPYTEVDLLKDAGPVTLLGPVEHGGGGQNRITAYRVVREVSKADGSIGRLLGHHHLWNWAARLVGTREQWEHVEAEAARNRWFFGGAVNPRDNDVVVRDEGGTLVLTGRKTFSTGSKVSDVTVLEGVLEGTIQLVFVDFHLGIAASALETAAAYTRTRTRPWLHGGHEKAVDEPYVVDVYGDLTARLWAVEALADAVAAEGLDRFWRNVRTHILHVPVAYERREVGRHVLIGELPRPTWYS</sequence>
<dbReference type="Proteomes" id="UP001501638">
    <property type="component" value="Unassembled WGS sequence"/>
</dbReference>
<dbReference type="Gene3D" id="1.20.140.10">
    <property type="entry name" value="Butyryl-CoA Dehydrogenase, subunit A, domain 3"/>
    <property type="match status" value="2"/>
</dbReference>
<keyword evidence="2" id="KW-0288">FMN</keyword>
<accession>A0ABP5XLC1</accession>
<dbReference type="InterPro" id="IPR036661">
    <property type="entry name" value="Luciferase-like_sf"/>
</dbReference>
<dbReference type="InterPro" id="IPR009100">
    <property type="entry name" value="AcylCoA_DH/oxidase_NM_dom_sf"/>
</dbReference>
<gene>
    <name evidence="6" type="ORF">GCM10010405_45050</name>
</gene>
<dbReference type="EMBL" id="BAAASZ010000031">
    <property type="protein sequence ID" value="GAA2455993.1"/>
    <property type="molecule type" value="Genomic_DNA"/>
</dbReference>
<dbReference type="SUPFAM" id="SSF47203">
    <property type="entry name" value="Acyl-CoA dehydrogenase C-terminal domain-like"/>
    <property type="match status" value="1"/>
</dbReference>
<evidence type="ECO:0000256" key="2">
    <source>
        <dbReference type="ARBA" id="ARBA00022643"/>
    </source>
</evidence>
<dbReference type="PANTHER" id="PTHR42847:SF4">
    <property type="entry name" value="ALKANESULFONATE MONOOXYGENASE-RELATED"/>
    <property type="match status" value="1"/>
</dbReference>
<comment type="caution">
    <text evidence="6">The sequence shown here is derived from an EMBL/GenBank/DDBJ whole genome shotgun (WGS) entry which is preliminary data.</text>
</comment>
<dbReference type="InterPro" id="IPR011251">
    <property type="entry name" value="Luciferase-like_dom"/>
</dbReference>
<keyword evidence="1" id="KW-0285">Flavoprotein</keyword>
<proteinExistence type="predicted"/>
<evidence type="ECO:0000256" key="3">
    <source>
        <dbReference type="ARBA" id="ARBA00023002"/>
    </source>
</evidence>
<protein>
    <recommendedName>
        <fullName evidence="5">Luciferase-like domain-containing protein</fullName>
    </recommendedName>
</protein>
<dbReference type="InterPro" id="IPR050172">
    <property type="entry name" value="SsuD_RutA_monooxygenase"/>
</dbReference>
<dbReference type="InterPro" id="IPR036250">
    <property type="entry name" value="AcylCo_DH-like_C"/>
</dbReference>
<feature type="domain" description="Luciferase-like" evidence="5">
    <location>
        <begin position="33"/>
        <end position="205"/>
    </location>
</feature>
<dbReference type="Pfam" id="PF00296">
    <property type="entry name" value="Bac_luciferase"/>
    <property type="match status" value="1"/>
</dbReference>
<keyword evidence="4" id="KW-0503">Monooxygenase</keyword>